<gene>
    <name evidence="1" type="ORF">CFK39_01945</name>
</gene>
<dbReference type="OrthoDB" id="5181746at2"/>
<dbReference type="SUPFAM" id="SSF48452">
    <property type="entry name" value="TPR-like"/>
    <property type="match status" value="1"/>
</dbReference>
<dbReference type="AlphaFoldDB" id="A0A220U9V7"/>
<dbReference type="Pfam" id="PF14561">
    <property type="entry name" value="TPR_20"/>
    <property type="match status" value="1"/>
</dbReference>
<evidence type="ECO:0000313" key="1">
    <source>
        <dbReference type="EMBL" id="ASK64805.1"/>
    </source>
</evidence>
<name>A0A220U9V7_9MICO</name>
<dbReference type="Gene3D" id="3.40.30.10">
    <property type="entry name" value="Glutaredoxin"/>
    <property type="match status" value="1"/>
</dbReference>
<proteinExistence type="predicted"/>
<accession>A0A220U9V7</accession>
<dbReference type="Proteomes" id="UP000198398">
    <property type="component" value="Chromosome"/>
</dbReference>
<organism evidence="1 2">
    <name type="scientific">Brachybacterium avium</name>
    <dbReference type="NCBI Taxonomy" id="2017485"/>
    <lineage>
        <taxon>Bacteria</taxon>
        <taxon>Bacillati</taxon>
        <taxon>Actinomycetota</taxon>
        <taxon>Actinomycetes</taxon>
        <taxon>Micrococcales</taxon>
        <taxon>Dermabacteraceae</taxon>
        <taxon>Brachybacterium</taxon>
    </lineage>
</organism>
<evidence type="ECO:0000313" key="2">
    <source>
        <dbReference type="Proteomes" id="UP000198398"/>
    </source>
</evidence>
<protein>
    <submittedName>
        <fullName evidence="1">Thioredoxin</fullName>
    </submittedName>
</protein>
<dbReference type="EMBL" id="CP022316">
    <property type="protein sequence ID" value="ASK64805.1"/>
    <property type="molecule type" value="Genomic_DNA"/>
</dbReference>
<keyword evidence="2" id="KW-1185">Reference proteome</keyword>
<reference evidence="2" key="1">
    <citation type="submission" date="2017-07" db="EMBL/GenBank/DDBJ databases">
        <title>Brachybacterium sp. VR2415.</title>
        <authorList>
            <person name="Tak E.J."/>
            <person name="Bae J.-W."/>
        </authorList>
    </citation>
    <scope>NUCLEOTIDE SEQUENCE [LARGE SCALE GENOMIC DNA]</scope>
    <source>
        <strain evidence="2">VR2415</strain>
    </source>
</reference>
<dbReference type="SUPFAM" id="SSF52833">
    <property type="entry name" value="Thioredoxin-like"/>
    <property type="match status" value="1"/>
</dbReference>
<dbReference type="InterPro" id="IPR011990">
    <property type="entry name" value="TPR-like_helical_dom_sf"/>
</dbReference>
<dbReference type="Gene3D" id="1.25.40.10">
    <property type="entry name" value="Tetratricopeptide repeat domain"/>
    <property type="match status" value="1"/>
</dbReference>
<dbReference type="KEGG" id="brv:CFK39_01945"/>
<dbReference type="RefSeq" id="WP_089064053.1">
    <property type="nucleotide sequence ID" value="NZ_CP022316.1"/>
</dbReference>
<dbReference type="InterPro" id="IPR036249">
    <property type="entry name" value="Thioredoxin-like_sf"/>
</dbReference>
<sequence>MTDPYGIIDLAALKQPAGAAAGGTASAGTPSLHEVAVTEQGLEQLIADSQQIPTLLLVTSARVPESEQFLTGLRRAVDGKGGAIRLGIVDADSQQQIAGALRVQQLPTLLLLIQGQLQPIVQSVIPEAEIDNLLTQVVEVARQQGMELPEGEGAAQEPQEEPLPPLIAEAYEAIERGDLDAAVTAYRKQLQESPADAEAKAGLATVSLMRRTQDADLAASREAAAQRPEDLGAQLLVADLDMIGGHVDDAFGRLLDLLRGADQETKDAVRSRLLELFEVAGPADPRVAPARKRLANLLF</sequence>